<accession>A0ABT7QZ19</accession>
<comment type="caution">
    <text evidence="1">The sequence shown here is derived from an EMBL/GenBank/DDBJ whole genome shotgun (WGS) entry which is preliminary data.</text>
</comment>
<gene>
    <name evidence="1" type="ORF">PGH07_07810</name>
</gene>
<reference evidence="1" key="1">
    <citation type="submission" date="2023-01" db="EMBL/GenBank/DDBJ databases">
        <title>Sulfurovum sp. zt1-1 genome assembly.</title>
        <authorList>
            <person name="Wang J."/>
        </authorList>
    </citation>
    <scope>NUCLEOTIDE SEQUENCE</scope>
    <source>
        <strain evidence="1">Zt1-1</strain>
    </source>
</reference>
<dbReference type="EMBL" id="JAQIBD010000002">
    <property type="protein sequence ID" value="MDM5272082.1"/>
    <property type="molecule type" value="Genomic_DNA"/>
</dbReference>
<dbReference type="Proteomes" id="UP001169069">
    <property type="component" value="Unassembled WGS sequence"/>
</dbReference>
<dbReference type="RefSeq" id="WP_289413828.1">
    <property type="nucleotide sequence ID" value="NZ_JAQIBD010000002.1"/>
</dbReference>
<protein>
    <submittedName>
        <fullName evidence="1">Uncharacterized protein</fullName>
    </submittedName>
</protein>
<proteinExistence type="predicted"/>
<keyword evidence="2" id="KW-1185">Reference proteome</keyword>
<name>A0ABT7QZ19_9BACT</name>
<evidence type="ECO:0000313" key="2">
    <source>
        <dbReference type="Proteomes" id="UP001169069"/>
    </source>
</evidence>
<sequence length="91" mass="10061">MQQLSEDLAFLYDEIGLDAQKQDGSMVKIIFDSGLSEVEESGMRMARALASASIERNAVVTVLGKNYKSMRSPEPYGDMDEEVIIALLEQS</sequence>
<evidence type="ECO:0000313" key="1">
    <source>
        <dbReference type="EMBL" id="MDM5272082.1"/>
    </source>
</evidence>
<organism evidence="1 2">
    <name type="scientific">Sulfurovum zhangzhouensis</name>
    <dbReference type="NCBI Taxonomy" id="3019067"/>
    <lineage>
        <taxon>Bacteria</taxon>
        <taxon>Pseudomonadati</taxon>
        <taxon>Campylobacterota</taxon>
        <taxon>Epsilonproteobacteria</taxon>
        <taxon>Campylobacterales</taxon>
        <taxon>Sulfurovaceae</taxon>
        <taxon>Sulfurovum</taxon>
    </lineage>
</organism>